<proteinExistence type="inferred from homology"/>
<evidence type="ECO:0000256" key="3">
    <source>
        <dbReference type="PROSITE-ProRule" id="PRU00708"/>
    </source>
</evidence>
<dbReference type="OMA" id="RRNISCA"/>
<evidence type="ECO:0000256" key="2">
    <source>
        <dbReference type="ARBA" id="ARBA00022737"/>
    </source>
</evidence>
<dbReference type="EMBL" id="KI397522">
    <property type="protein sequence ID" value="ERM94004.1"/>
    <property type="molecule type" value="Genomic_DNA"/>
</dbReference>
<keyword evidence="5" id="KW-1185">Reference proteome</keyword>
<sequence length="690" mass="77172">MQSISGSRLDPIYFPLRSPCTLPKCPRGPRTWVALSYPQFKSTSTSHSLVQKYIAELDNGFSQTNRNKPGSTSSEAGVSRVLSEDAVNGLTVRDNAFPWFERRAAITEIQGASDLGSALSRLGGKLQLQDLNIILRNFGKSNKWREISQLFNWMQKLGKVNISSYSSFIKYMGRSGNTVKALQVYQSIKDEPTLYDVTVCNSILGCLARNGKFESSIKLFEQMKKGGLTPDTVTYSSLLAGCNKNKNGYSQALQLIKELKISGLCMDSVIYGSLLAICASNNQCEEAETFFQQMRAEGFSPNIFHYSSLLNAYAVEGNHKKADKLVEDIKSAGLVPNKVILTTLLKVYVRGCFFDKSRELLAELDTLGFARDEMPYCLLMDGLAKAGHIDEAKAVFEDMKQKNVKSDGYSHSIIISAYCREGLLEEAKLLAKDFESTSGKYDLVMLNTLLRAYCKGGEMQYVMQTMKKMDELAISPDLHTFSILIKYFSKEKLYNLAYRTVEDMHARGLQIDEELCTSLILELGKAGAASEAYSVYNKLRYTKRTLCKALHEKVLKILVAGRLLKDAYVLVKDNSELISKSALDKFVTSFMKFGNINLINDVLRALHNNGYLINQGVFSLAVSRYVGEPEKKELLLHMLEWMSGQGYVVDSESRNLLLKNCDLFGKQLIAEGLSKQHAMSKIRRTQATNA</sequence>
<feature type="repeat" description="PPR" evidence="3">
    <location>
        <begin position="302"/>
        <end position="336"/>
    </location>
</feature>
<dbReference type="GO" id="GO:0006397">
    <property type="term" value="P:mRNA processing"/>
    <property type="evidence" value="ECO:0000318"/>
    <property type="project" value="GO_Central"/>
</dbReference>
<dbReference type="Gene3D" id="1.25.40.10">
    <property type="entry name" value="Tetratricopeptide repeat domain"/>
    <property type="match status" value="4"/>
</dbReference>
<feature type="repeat" description="PPR" evidence="3">
    <location>
        <begin position="231"/>
        <end position="266"/>
    </location>
</feature>
<dbReference type="InterPro" id="IPR011990">
    <property type="entry name" value="TPR-like_helical_dom_sf"/>
</dbReference>
<dbReference type="eggNOG" id="KOG4197">
    <property type="taxonomic scope" value="Eukaryota"/>
</dbReference>
<dbReference type="Gramene" id="ERM94004">
    <property type="protein sequence ID" value="ERM94004"/>
    <property type="gene ID" value="AMTR_s00136p00085920"/>
</dbReference>
<evidence type="ECO:0000313" key="4">
    <source>
        <dbReference type="EMBL" id="ERM94004.1"/>
    </source>
</evidence>
<evidence type="ECO:0008006" key="6">
    <source>
        <dbReference type="Google" id="ProtNLM"/>
    </source>
</evidence>
<feature type="repeat" description="PPR" evidence="3">
    <location>
        <begin position="372"/>
        <end position="406"/>
    </location>
</feature>
<dbReference type="GO" id="GO:0003729">
    <property type="term" value="F:mRNA binding"/>
    <property type="evidence" value="ECO:0000318"/>
    <property type="project" value="GO_Central"/>
</dbReference>
<dbReference type="KEGG" id="atr:18421886"/>
<dbReference type="SUPFAM" id="SSF81901">
    <property type="entry name" value="HCP-like"/>
    <property type="match status" value="1"/>
</dbReference>
<gene>
    <name evidence="4" type="ORF">AMTR_s00136p00085920</name>
</gene>
<keyword evidence="2" id="KW-0677">Repeat</keyword>
<dbReference type="AlphaFoldDB" id="W1NFN0"/>
<evidence type="ECO:0000256" key="1">
    <source>
        <dbReference type="ARBA" id="ARBA00007626"/>
    </source>
</evidence>
<accession>W1NFN0</accession>
<reference evidence="5" key="1">
    <citation type="journal article" date="2013" name="Science">
        <title>The Amborella genome and the evolution of flowering plants.</title>
        <authorList>
            <consortium name="Amborella Genome Project"/>
        </authorList>
    </citation>
    <scope>NUCLEOTIDE SEQUENCE [LARGE SCALE GENOMIC DNA]</scope>
</reference>
<dbReference type="PROSITE" id="PS51375">
    <property type="entry name" value="PPR"/>
    <property type="match status" value="7"/>
</dbReference>
<dbReference type="Pfam" id="PF01535">
    <property type="entry name" value="PPR"/>
    <property type="match status" value="1"/>
</dbReference>
<dbReference type="InterPro" id="IPR002885">
    <property type="entry name" value="PPR_rpt"/>
</dbReference>
<dbReference type="PANTHER" id="PTHR47447:SF17">
    <property type="entry name" value="OS12G0638900 PROTEIN"/>
    <property type="match status" value="1"/>
</dbReference>
<feature type="repeat" description="PPR" evidence="3">
    <location>
        <begin position="442"/>
        <end position="476"/>
    </location>
</feature>
<organism evidence="4 5">
    <name type="scientific">Amborella trichopoda</name>
    <dbReference type="NCBI Taxonomy" id="13333"/>
    <lineage>
        <taxon>Eukaryota</taxon>
        <taxon>Viridiplantae</taxon>
        <taxon>Streptophyta</taxon>
        <taxon>Embryophyta</taxon>
        <taxon>Tracheophyta</taxon>
        <taxon>Spermatophyta</taxon>
        <taxon>Magnoliopsida</taxon>
        <taxon>Amborellales</taxon>
        <taxon>Amborellaceae</taxon>
        <taxon>Amborella</taxon>
    </lineage>
</organism>
<dbReference type="NCBIfam" id="TIGR00756">
    <property type="entry name" value="PPR"/>
    <property type="match status" value="6"/>
</dbReference>
<feature type="repeat" description="PPR" evidence="3">
    <location>
        <begin position="267"/>
        <end position="301"/>
    </location>
</feature>
<dbReference type="HOGENOM" id="CLU_022912_0_0_1"/>
<dbReference type="STRING" id="13333.W1NFN0"/>
<dbReference type="Pfam" id="PF13812">
    <property type="entry name" value="PPR_3"/>
    <property type="match status" value="1"/>
</dbReference>
<dbReference type="Pfam" id="PF13041">
    <property type="entry name" value="PPR_2"/>
    <property type="match status" value="3"/>
</dbReference>
<comment type="similarity">
    <text evidence="1">Belongs to the PPR family. P subfamily.</text>
</comment>
<feature type="repeat" description="PPR" evidence="3">
    <location>
        <begin position="477"/>
        <end position="511"/>
    </location>
</feature>
<name>W1NFN0_AMBTC</name>
<dbReference type="GO" id="GO:0005737">
    <property type="term" value="C:cytoplasm"/>
    <property type="evidence" value="ECO:0000318"/>
    <property type="project" value="GO_Central"/>
</dbReference>
<feature type="repeat" description="PPR" evidence="3">
    <location>
        <begin position="196"/>
        <end position="230"/>
    </location>
</feature>
<dbReference type="OrthoDB" id="185373at2759"/>
<evidence type="ECO:0000313" key="5">
    <source>
        <dbReference type="Proteomes" id="UP000017836"/>
    </source>
</evidence>
<dbReference type="Proteomes" id="UP000017836">
    <property type="component" value="Unassembled WGS sequence"/>
</dbReference>
<dbReference type="PANTHER" id="PTHR47447">
    <property type="entry name" value="OS03G0856100 PROTEIN"/>
    <property type="match status" value="1"/>
</dbReference>
<protein>
    <recommendedName>
        <fullName evidence="6">Pentacotripeptide-repeat region of PRORP domain-containing protein</fullName>
    </recommendedName>
</protein>